<keyword evidence="4 11" id="KW-0812">Transmembrane</keyword>
<dbReference type="GO" id="GO:0000139">
    <property type="term" value="C:Golgi membrane"/>
    <property type="evidence" value="ECO:0007669"/>
    <property type="project" value="UniProtKB-SubCell"/>
</dbReference>
<proteinExistence type="inferred from homology"/>
<comment type="similarity">
    <text evidence="3">Belongs to the peptidase A22A family.</text>
</comment>
<evidence type="ECO:0000256" key="2">
    <source>
        <dbReference type="ARBA" id="ARBA00004653"/>
    </source>
</evidence>
<dbReference type="PANTHER" id="PTHR10202:SF13">
    <property type="entry name" value="PRESENILIN HOMOLOG"/>
    <property type="match status" value="1"/>
</dbReference>
<feature type="transmembrane region" description="Helical" evidence="11">
    <location>
        <begin position="122"/>
        <end position="141"/>
    </location>
</feature>
<protein>
    <submittedName>
        <fullName evidence="12">Presenilin-like protein</fullName>
    </submittedName>
</protein>
<gene>
    <name evidence="12" type="ORF">FVE85_0347</name>
</gene>
<keyword evidence="9 11" id="KW-0472">Membrane</keyword>
<evidence type="ECO:0000256" key="11">
    <source>
        <dbReference type="SAM" id="Phobius"/>
    </source>
</evidence>
<evidence type="ECO:0000256" key="4">
    <source>
        <dbReference type="ARBA" id="ARBA00022692"/>
    </source>
</evidence>
<dbReference type="GO" id="GO:0007219">
    <property type="term" value="P:Notch signaling pathway"/>
    <property type="evidence" value="ECO:0007669"/>
    <property type="project" value="UniProtKB-KW"/>
</dbReference>
<comment type="subcellular location">
    <subcellularLocation>
        <location evidence="1">Endoplasmic reticulum membrane</location>
        <topology evidence="1">Multi-pass membrane protein</topology>
    </subcellularLocation>
    <subcellularLocation>
        <location evidence="2">Golgi apparatus membrane</location>
        <topology evidence="2">Multi-pass membrane protein</topology>
    </subcellularLocation>
</comment>
<dbReference type="GO" id="GO:0006509">
    <property type="term" value="P:membrane protein ectodomain proteolysis"/>
    <property type="evidence" value="ECO:0007669"/>
    <property type="project" value="TreeGrafter"/>
</dbReference>
<keyword evidence="5" id="KW-0256">Endoplasmic reticulum</keyword>
<dbReference type="EMBL" id="VRMN01000002">
    <property type="protein sequence ID" value="KAA8496618.1"/>
    <property type="molecule type" value="Genomic_DNA"/>
</dbReference>
<dbReference type="Proteomes" id="UP000324585">
    <property type="component" value="Unassembled WGS sequence"/>
</dbReference>
<evidence type="ECO:0000256" key="3">
    <source>
        <dbReference type="ARBA" id="ARBA00008604"/>
    </source>
</evidence>
<keyword evidence="13" id="KW-1185">Reference proteome</keyword>
<dbReference type="GO" id="GO:0042500">
    <property type="term" value="F:aspartic endopeptidase activity, intramembrane cleaving"/>
    <property type="evidence" value="ECO:0007669"/>
    <property type="project" value="InterPro"/>
</dbReference>
<evidence type="ECO:0000256" key="1">
    <source>
        <dbReference type="ARBA" id="ARBA00004477"/>
    </source>
</evidence>
<comment type="caution">
    <text evidence="12">The sequence shown here is derived from an EMBL/GenBank/DDBJ whole genome shotgun (WGS) entry which is preliminary data.</text>
</comment>
<dbReference type="GO" id="GO:0016485">
    <property type="term" value="P:protein processing"/>
    <property type="evidence" value="ECO:0007669"/>
    <property type="project" value="InterPro"/>
</dbReference>
<evidence type="ECO:0000256" key="8">
    <source>
        <dbReference type="ARBA" id="ARBA00023034"/>
    </source>
</evidence>
<dbReference type="InterPro" id="IPR001108">
    <property type="entry name" value="Peptidase_A22A"/>
</dbReference>
<dbReference type="OrthoDB" id="432970at2759"/>
<accession>A0A5J4YZU4</accession>
<dbReference type="InterPro" id="IPR042524">
    <property type="entry name" value="Presenilin_C"/>
</dbReference>
<feature type="transmembrane region" description="Helical" evidence="11">
    <location>
        <begin position="12"/>
        <end position="34"/>
    </location>
</feature>
<feature type="transmembrane region" description="Helical" evidence="11">
    <location>
        <begin position="89"/>
        <end position="110"/>
    </location>
</feature>
<organism evidence="12 13">
    <name type="scientific">Porphyridium purpureum</name>
    <name type="common">Red alga</name>
    <name type="synonym">Porphyridium cruentum</name>
    <dbReference type="NCBI Taxonomy" id="35688"/>
    <lineage>
        <taxon>Eukaryota</taxon>
        <taxon>Rhodophyta</taxon>
        <taxon>Bangiophyceae</taxon>
        <taxon>Porphyridiales</taxon>
        <taxon>Porphyridiaceae</taxon>
        <taxon>Porphyridium</taxon>
    </lineage>
</organism>
<evidence type="ECO:0000256" key="10">
    <source>
        <dbReference type="SAM" id="MobiDB-lite"/>
    </source>
</evidence>
<dbReference type="Pfam" id="PF01080">
    <property type="entry name" value="Presenilin"/>
    <property type="match status" value="1"/>
</dbReference>
<evidence type="ECO:0000256" key="9">
    <source>
        <dbReference type="ARBA" id="ARBA00023136"/>
    </source>
</evidence>
<keyword evidence="6" id="KW-0914">Notch signaling pathway</keyword>
<keyword evidence="7 11" id="KW-1133">Transmembrane helix</keyword>
<evidence type="ECO:0000313" key="12">
    <source>
        <dbReference type="EMBL" id="KAA8496618.1"/>
    </source>
</evidence>
<evidence type="ECO:0000256" key="5">
    <source>
        <dbReference type="ARBA" id="ARBA00022824"/>
    </source>
</evidence>
<name>A0A5J4YZU4_PORPP</name>
<dbReference type="InterPro" id="IPR006639">
    <property type="entry name" value="Preselin/SPP"/>
</dbReference>
<feature type="transmembrane region" description="Helical" evidence="11">
    <location>
        <begin position="178"/>
        <end position="195"/>
    </location>
</feature>
<dbReference type="GO" id="GO:0070765">
    <property type="term" value="C:gamma-secretase complex"/>
    <property type="evidence" value="ECO:0007669"/>
    <property type="project" value="TreeGrafter"/>
</dbReference>
<sequence>MGKRQSVQDAASAVVSVVYPIMGCIALSAILAGAPDYSFTCVHDEQDERAALRHYRPWKLDGLLTKQPESAEQRAERYRLAHEQLQRQVAVVFVGSFLVFIVFFTFCVAMAYKMRFGRAIKAWMGGSILLVLGYNGGSYLRVLLVSRCVPVDWITFVLLVWNLTLTGWLAIFWKAPRWFNQLYLVLVAALMSTIFRAVGTLATWLLLCGLVVWDLFAVLSPYGPLKWLVDIAAERNESLPALVYDTDPSDAGRETIRSGSNRVQDIRDARPTSTSTRRRTSIRSHADDGYQTLPMTDTDDECSEVSTDPGDSDEEDTKPPTSSSLPASSQIPSSSSSSLVAVVSGQIEGRADLQVKHHLKLGLGDFVFYSVLTGTSLRSGGQLEFWVTAVAIVFGLLCTLFLLLVFQKPLPALPISLTFGMIFYIMAALSLRPFVLHLFETGLFT</sequence>
<dbReference type="Gene3D" id="1.10.472.100">
    <property type="entry name" value="Presenilin"/>
    <property type="match status" value="1"/>
</dbReference>
<dbReference type="PANTHER" id="PTHR10202">
    <property type="entry name" value="PRESENILIN"/>
    <property type="match status" value="1"/>
</dbReference>
<dbReference type="GO" id="GO:0005789">
    <property type="term" value="C:endoplasmic reticulum membrane"/>
    <property type="evidence" value="ECO:0007669"/>
    <property type="project" value="UniProtKB-SubCell"/>
</dbReference>
<feature type="transmembrane region" description="Helical" evidence="11">
    <location>
        <begin position="153"/>
        <end position="171"/>
    </location>
</feature>
<reference evidence="13" key="1">
    <citation type="journal article" date="2019" name="Nat. Commun.">
        <title>Expansion of phycobilisome linker gene families in mesophilic red algae.</title>
        <authorList>
            <person name="Lee J."/>
            <person name="Kim D."/>
            <person name="Bhattacharya D."/>
            <person name="Yoon H.S."/>
        </authorList>
    </citation>
    <scope>NUCLEOTIDE SEQUENCE [LARGE SCALE GENOMIC DNA]</scope>
    <source>
        <strain evidence="13">CCMP 1328</strain>
    </source>
</reference>
<feature type="transmembrane region" description="Helical" evidence="11">
    <location>
        <begin position="385"/>
        <end position="406"/>
    </location>
</feature>
<evidence type="ECO:0000256" key="6">
    <source>
        <dbReference type="ARBA" id="ARBA00022976"/>
    </source>
</evidence>
<feature type="region of interest" description="Disordered" evidence="10">
    <location>
        <begin position="243"/>
        <end position="333"/>
    </location>
</feature>
<evidence type="ECO:0000256" key="7">
    <source>
        <dbReference type="ARBA" id="ARBA00022989"/>
    </source>
</evidence>
<dbReference type="SMART" id="SM00730">
    <property type="entry name" value="PSN"/>
    <property type="match status" value="1"/>
</dbReference>
<feature type="transmembrane region" description="Helical" evidence="11">
    <location>
        <begin position="412"/>
        <end position="431"/>
    </location>
</feature>
<feature type="compositionally biased region" description="Low complexity" evidence="10">
    <location>
        <begin position="322"/>
        <end position="333"/>
    </location>
</feature>
<dbReference type="AlphaFoldDB" id="A0A5J4YZU4"/>
<keyword evidence="8" id="KW-0333">Golgi apparatus</keyword>
<evidence type="ECO:0000313" key="13">
    <source>
        <dbReference type="Proteomes" id="UP000324585"/>
    </source>
</evidence>